<feature type="domain" description="RWD" evidence="2">
    <location>
        <begin position="41"/>
        <end position="150"/>
    </location>
</feature>
<dbReference type="InterPro" id="IPR006575">
    <property type="entry name" value="RWD_dom"/>
</dbReference>
<feature type="compositionally biased region" description="Acidic residues" evidence="1">
    <location>
        <begin position="309"/>
        <end position="318"/>
    </location>
</feature>
<comment type="caution">
    <text evidence="3">The sequence shown here is derived from an EMBL/GenBank/DDBJ whole genome shotgun (WGS) entry which is preliminary data.</text>
</comment>
<feature type="region of interest" description="Disordered" evidence="1">
    <location>
        <begin position="179"/>
        <end position="235"/>
    </location>
</feature>
<feature type="compositionally biased region" description="Low complexity" evidence="1">
    <location>
        <begin position="275"/>
        <end position="308"/>
    </location>
</feature>
<proteinExistence type="predicted"/>
<keyword evidence="4" id="KW-1185">Reference proteome</keyword>
<evidence type="ECO:0000256" key="1">
    <source>
        <dbReference type="SAM" id="MobiDB-lite"/>
    </source>
</evidence>
<accession>A0ABN9X3S4</accession>
<dbReference type="EMBL" id="CAUYUJ010019837">
    <property type="protein sequence ID" value="CAK0893987.1"/>
    <property type="molecule type" value="Genomic_DNA"/>
</dbReference>
<name>A0ABN9X3S4_9DINO</name>
<evidence type="ECO:0000313" key="3">
    <source>
        <dbReference type="EMBL" id="CAK0893987.1"/>
    </source>
</evidence>
<feature type="region of interest" description="Disordered" evidence="1">
    <location>
        <begin position="257"/>
        <end position="363"/>
    </location>
</feature>
<gene>
    <name evidence="3" type="ORF">PCOR1329_LOCUS73166</name>
</gene>
<organism evidence="3 4">
    <name type="scientific">Prorocentrum cordatum</name>
    <dbReference type="NCBI Taxonomy" id="2364126"/>
    <lineage>
        <taxon>Eukaryota</taxon>
        <taxon>Sar</taxon>
        <taxon>Alveolata</taxon>
        <taxon>Dinophyceae</taxon>
        <taxon>Prorocentrales</taxon>
        <taxon>Prorocentraceae</taxon>
        <taxon>Prorocentrum</taxon>
    </lineage>
</organism>
<evidence type="ECO:0000313" key="4">
    <source>
        <dbReference type="Proteomes" id="UP001189429"/>
    </source>
</evidence>
<dbReference type="Proteomes" id="UP001189429">
    <property type="component" value="Unassembled WGS sequence"/>
</dbReference>
<reference evidence="3" key="1">
    <citation type="submission" date="2023-10" db="EMBL/GenBank/DDBJ databases">
        <authorList>
            <person name="Chen Y."/>
            <person name="Shah S."/>
            <person name="Dougan E. K."/>
            <person name="Thang M."/>
            <person name="Chan C."/>
        </authorList>
    </citation>
    <scope>NUCLEOTIDE SEQUENCE [LARGE SCALE GENOMIC DNA]</scope>
</reference>
<feature type="compositionally biased region" description="Basic residues" evidence="1">
    <location>
        <begin position="351"/>
        <end position="363"/>
    </location>
</feature>
<sequence>MYTSDGLELLKAAMESTGSRSVDGSVNASTSTTAEGVWWSYEVQSLSQRFGAALTRHVARPGGGALVDIDLSESLGAAWSSVALVALVPAGYPWRAKPTVTVVDRRGALARERLVQLSQCVVDALARAAAAGGPAVFFAAERAAAMLREMWNADALVAQHPAAAAAAAAAAWKAREVRSAQNWEGDGEDQATTAAPCTPERTTAAAFADRGQSPCGKKPWPATPPSWERPATWTPPTPAVPPFPLGRWSVPPHVSYSAGPAGVGSDVSTQQVDDGPPTSSHHGTTGTGSSTAASDSDSDSSGFSSDSSSDCEDLDDELQSVHRELQQNIRRQLIKNKRGGGAAPVPASAGRPRHGRPGRPTRA</sequence>
<protein>
    <recommendedName>
        <fullName evidence="2">RWD domain-containing protein</fullName>
    </recommendedName>
</protein>
<evidence type="ECO:0000259" key="2">
    <source>
        <dbReference type="PROSITE" id="PS50908"/>
    </source>
</evidence>
<dbReference type="PROSITE" id="PS50908">
    <property type="entry name" value="RWD"/>
    <property type="match status" value="1"/>
</dbReference>